<dbReference type="EMBL" id="CP001962">
    <property type="protein sequence ID" value="ADW22565.1"/>
    <property type="molecule type" value="Genomic_DNA"/>
</dbReference>
<evidence type="ECO:0000313" key="2">
    <source>
        <dbReference type="Proteomes" id="UP000008087"/>
    </source>
</evidence>
<protein>
    <submittedName>
        <fullName evidence="1">Uncharacterized protein</fullName>
    </submittedName>
</protein>
<dbReference type="HOGENOM" id="CLU_3158844_0_0_0"/>
<dbReference type="Proteomes" id="UP000008087">
    <property type="component" value="Chromosome"/>
</dbReference>
<dbReference type="KEGG" id="tsc:TSC_c19540"/>
<reference evidence="2" key="1">
    <citation type="submission" date="2010-03" db="EMBL/GenBank/DDBJ databases">
        <title>The genome sequence of Thermus scotoductus SA-01.</title>
        <authorList>
            <person name="Gounder K."/>
            <person name="Liesegang H."/>
            <person name="Brzuszkiewicz E."/>
            <person name="Wollherr A."/>
            <person name="Daniel R."/>
            <person name="Gottschalk G."/>
            <person name="van Heerden E."/>
            <person name="Litthauer D."/>
        </authorList>
    </citation>
    <scope>NUCLEOTIDE SEQUENCE [LARGE SCALE GENOMIC DNA]</scope>
    <source>
        <strain evidence="2">ATCC 700910 / SA-01</strain>
    </source>
</reference>
<dbReference type="AlphaFoldDB" id="E8PMV2"/>
<accession>E8PMV2</accession>
<sequence>MGAVAHQVPEHQGLVHAFISQGLEGRFQGGEVGVDVREDPQAHRSILS</sequence>
<proteinExistence type="predicted"/>
<organism evidence="1 2">
    <name type="scientific">Thermus scotoductus (strain ATCC 700910 / SA-01)</name>
    <dbReference type="NCBI Taxonomy" id="743525"/>
    <lineage>
        <taxon>Bacteria</taxon>
        <taxon>Thermotogati</taxon>
        <taxon>Deinococcota</taxon>
        <taxon>Deinococci</taxon>
        <taxon>Thermales</taxon>
        <taxon>Thermaceae</taxon>
        <taxon>Thermus</taxon>
    </lineage>
</organism>
<name>E8PMV2_THESS</name>
<gene>
    <name evidence="1" type="ordered locus">TSC_c19540</name>
</gene>
<evidence type="ECO:0000313" key="1">
    <source>
        <dbReference type="EMBL" id="ADW22565.1"/>
    </source>
</evidence>
<reference evidence="1 2" key="2">
    <citation type="journal article" date="2011" name="BMC Genomics">
        <title>Sequence of the hyperplastic genome of the naturally competent Thermus scotoductus SA-01.</title>
        <authorList>
            <person name="Gounder K."/>
            <person name="Brzuszkiewicz E."/>
            <person name="Liesegang H."/>
            <person name="Wollherr A."/>
            <person name="Daniel R."/>
            <person name="Gottschalk G."/>
            <person name="Reva O."/>
            <person name="Kumwenda B."/>
            <person name="Srivastava M."/>
            <person name="Bricio C."/>
            <person name="Berenguer J."/>
            <person name="van Heerden E."/>
            <person name="Litthauer D."/>
        </authorList>
    </citation>
    <scope>NUCLEOTIDE SEQUENCE [LARGE SCALE GENOMIC DNA]</scope>
    <source>
        <strain evidence="2">ATCC 700910 / SA-01</strain>
    </source>
</reference>